<evidence type="ECO:0000313" key="2">
    <source>
        <dbReference type="Proteomes" id="UP001057402"/>
    </source>
</evidence>
<reference evidence="2" key="1">
    <citation type="journal article" date="2023" name="Front. Plant Sci.">
        <title>Chromosomal-level genome assembly of Melastoma candidum provides insights into trichome evolution.</title>
        <authorList>
            <person name="Zhong Y."/>
            <person name="Wu W."/>
            <person name="Sun C."/>
            <person name="Zou P."/>
            <person name="Liu Y."/>
            <person name="Dai S."/>
            <person name="Zhou R."/>
        </authorList>
    </citation>
    <scope>NUCLEOTIDE SEQUENCE [LARGE SCALE GENOMIC DNA]</scope>
</reference>
<dbReference type="Proteomes" id="UP001057402">
    <property type="component" value="Chromosome 3"/>
</dbReference>
<name>A0ACB9RZV5_9MYRT</name>
<keyword evidence="2" id="KW-1185">Reference proteome</keyword>
<proteinExistence type="predicted"/>
<dbReference type="EMBL" id="CM042882">
    <property type="protein sequence ID" value="KAI4383361.1"/>
    <property type="molecule type" value="Genomic_DNA"/>
</dbReference>
<evidence type="ECO:0000313" key="1">
    <source>
        <dbReference type="EMBL" id="KAI4383361.1"/>
    </source>
</evidence>
<gene>
    <name evidence="1" type="ORF">MLD38_009209</name>
</gene>
<comment type="caution">
    <text evidence="1">The sequence shown here is derived from an EMBL/GenBank/DDBJ whole genome shotgun (WGS) entry which is preliminary data.</text>
</comment>
<organism evidence="1 2">
    <name type="scientific">Melastoma candidum</name>
    <dbReference type="NCBI Taxonomy" id="119954"/>
    <lineage>
        <taxon>Eukaryota</taxon>
        <taxon>Viridiplantae</taxon>
        <taxon>Streptophyta</taxon>
        <taxon>Embryophyta</taxon>
        <taxon>Tracheophyta</taxon>
        <taxon>Spermatophyta</taxon>
        <taxon>Magnoliopsida</taxon>
        <taxon>eudicotyledons</taxon>
        <taxon>Gunneridae</taxon>
        <taxon>Pentapetalae</taxon>
        <taxon>rosids</taxon>
        <taxon>malvids</taxon>
        <taxon>Myrtales</taxon>
        <taxon>Melastomataceae</taxon>
        <taxon>Melastomatoideae</taxon>
        <taxon>Melastomateae</taxon>
        <taxon>Melastoma</taxon>
    </lineage>
</organism>
<sequence length="221" mass="25129">MVWRRAPSLVDLCVRKAIDNLRYLGDVGETDAGLLQRILPHCTVEQLMHVENSSTGRDLTPITDKLWKGFYQKQFGSDSANLVIERMKQKKVAFRWRQLYEAKLKDVEEAQKKSFDRIKQLYKKEESRKQSRQVQICTKVPPASNKRNWGGMNSCVSNTKSNILKKAKVEFLKSPEVRNAAAMKRSVVQRSYNISASTKPTSSSGQSSASASRPAKPPLRR</sequence>
<protein>
    <submittedName>
        <fullName evidence="1">Uncharacterized protein</fullName>
    </submittedName>
</protein>
<accession>A0ACB9RZV5</accession>